<evidence type="ECO:0000256" key="1">
    <source>
        <dbReference type="ARBA" id="ARBA00004120"/>
    </source>
</evidence>
<evidence type="ECO:0000256" key="7">
    <source>
        <dbReference type="ARBA" id="ARBA00039274"/>
    </source>
</evidence>
<comment type="subcellular location">
    <subcellularLocation>
        <location evidence="1">Cytoplasm</location>
        <location evidence="1">Cytoskeleton</location>
        <location evidence="1">Cilium basal body</location>
    </subcellularLocation>
</comment>
<dbReference type="AlphaFoldDB" id="A0A2R5GR25"/>
<accession>A0A2R5GR25</accession>
<evidence type="ECO:0000256" key="2">
    <source>
        <dbReference type="ARBA" id="ARBA00022490"/>
    </source>
</evidence>
<evidence type="ECO:0000256" key="4">
    <source>
        <dbReference type="ARBA" id="ARBA00023212"/>
    </source>
</evidence>
<gene>
    <name evidence="9" type="ORF">FCC1311_072942</name>
</gene>
<comment type="similarity">
    <text evidence="6">Belongs to the B9D family.</text>
</comment>
<sequence>MAGVSAAGSARSTSSHGVPRDVPGALGATQTQPQEQRGFQVHVFGRIESGQLTNVDEVSCAYEFVVGADWQSLGGEETSETQAARNQVVNEDSPSVTWNFPIEASFQTTNAAGWPRVALCLRDGNRNIIGYAAARVPTQPGQVVRYCKLFTPLTSTILGDAIASLTSEPAEFYDAKFSTVCPGRESVRVVSAGVVKLVFMVRVQGHTALGYS</sequence>
<dbReference type="OrthoDB" id="431939at2759"/>
<dbReference type="PROSITE" id="PS51381">
    <property type="entry name" value="C2_B9"/>
    <property type="match status" value="1"/>
</dbReference>
<keyword evidence="10" id="KW-1185">Reference proteome</keyword>
<dbReference type="Pfam" id="PF07162">
    <property type="entry name" value="B9-C2"/>
    <property type="match status" value="1"/>
</dbReference>
<dbReference type="EMBL" id="BEYU01000090">
    <property type="protein sequence ID" value="GBG31073.1"/>
    <property type="molecule type" value="Genomic_DNA"/>
</dbReference>
<dbReference type="GO" id="GO:0060271">
    <property type="term" value="P:cilium assembly"/>
    <property type="evidence" value="ECO:0007669"/>
    <property type="project" value="TreeGrafter"/>
</dbReference>
<dbReference type="InParanoid" id="A0A2R5GR25"/>
<evidence type="ECO:0000256" key="3">
    <source>
        <dbReference type="ARBA" id="ARBA00022794"/>
    </source>
</evidence>
<keyword evidence="2" id="KW-0963">Cytoplasm</keyword>
<keyword evidence="3" id="KW-0970">Cilium biogenesis/degradation</keyword>
<protein>
    <recommendedName>
        <fullName evidence="7">B9 domain-containing protein 1</fullName>
    </recommendedName>
</protein>
<evidence type="ECO:0000313" key="10">
    <source>
        <dbReference type="Proteomes" id="UP000241890"/>
    </source>
</evidence>
<comment type="caution">
    <text evidence="9">The sequence shown here is derived from an EMBL/GenBank/DDBJ whole genome shotgun (WGS) entry which is preliminary data.</text>
</comment>
<proteinExistence type="inferred from homology"/>
<keyword evidence="5" id="KW-0966">Cell projection</keyword>
<dbReference type="GO" id="GO:0036038">
    <property type="term" value="C:MKS complex"/>
    <property type="evidence" value="ECO:0007669"/>
    <property type="project" value="TreeGrafter"/>
</dbReference>
<organism evidence="9 10">
    <name type="scientific">Hondaea fermentalgiana</name>
    <dbReference type="NCBI Taxonomy" id="2315210"/>
    <lineage>
        <taxon>Eukaryota</taxon>
        <taxon>Sar</taxon>
        <taxon>Stramenopiles</taxon>
        <taxon>Bigyra</taxon>
        <taxon>Labyrinthulomycetes</taxon>
        <taxon>Thraustochytrida</taxon>
        <taxon>Thraustochytriidae</taxon>
        <taxon>Hondaea</taxon>
    </lineage>
</organism>
<dbReference type="InterPro" id="IPR010796">
    <property type="entry name" value="C2_B9-type_dom"/>
</dbReference>
<evidence type="ECO:0000313" key="9">
    <source>
        <dbReference type="EMBL" id="GBG31073.1"/>
    </source>
</evidence>
<evidence type="ECO:0000256" key="5">
    <source>
        <dbReference type="ARBA" id="ARBA00023273"/>
    </source>
</evidence>
<dbReference type="PANTHER" id="PTHR12968:SF1">
    <property type="entry name" value="B9 DOMAIN-CONTAINING PROTEIN 1"/>
    <property type="match status" value="1"/>
</dbReference>
<name>A0A2R5GR25_9STRA</name>
<keyword evidence="4" id="KW-0206">Cytoskeleton</keyword>
<evidence type="ECO:0000256" key="6">
    <source>
        <dbReference type="ARBA" id="ARBA00038411"/>
    </source>
</evidence>
<feature type="region of interest" description="Disordered" evidence="8">
    <location>
        <begin position="1"/>
        <end position="34"/>
    </location>
</feature>
<dbReference type="PANTHER" id="PTHR12968">
    <property type="entry name" value="B9 DOMAIN-CONTAINING"/>
    <property type="match status" value="1"/>
</dbReference>
<reference evidence="9 10" key="1">
    <citation type="submission" date="2017-12" db="EMBL/GenBank/DDBJ databases">
        <title>Sequencing, de novo assembly and annotation of complete genome of a new Thraustochytrid species, strain FCC1311.</title>
        <authorList>
            <person name="Sedici K."/>
            <person name="Godart F."/>
            <person name="Aiese Cigliano R."/>
            <person name="Sanseverino W."/>
            <person name="Barakat M."/>
            <person name="Ortet P."/>
            <person name="Marechal E."/>
            <person name="Cagnac O."/>
            <person name="Amato A."/>
        </authorList>
    </citation>
    <scope>NUCLEOTIDE SEQUENCE [LARGE SCALE GENOMIC DNA]</scope>
</reference>
<evidence type="ECO:0000256" key="8">
    <source>
        <dbReference type="SAM" id="MobiDB-lite"/>
    </source>
</evidence>
<dbReference type="Proteomes" id="UP000241890">
    <property type="component" value="Unassembled WGS sequence"/>
</dbReference>